<accession>A0A0V0YAI2</accession>
<protein>
    <submittedName>
        <fullName evidence="1">Uncharacterized protein</fullName>
    </submittedName>
</protein>
<name>A0A0V0YAI2_TRIPS</name>
<gene>
    <name evidence="1" type="ORF">T4E_3626</name>
</gene>
<dbReference type="AlphaFoldDB" id="A0A0V0YAI2"/>
<proteinExistence type="predicted"/>
<reference evidence="1 2" key="1">
    <citation type="submission" date="2015-01" db="EMBL/GenBank/DDBJ databases">
        <title>Evolution of Trichinella species and genotypes.</title>
        <authorList>
            <person name="Korhonen P.K."/>
            <person name="Edoardo P."/>
            <person name="Giuseppe L.R."/>
            <person name="Gasser R.B."/>
        </authorList>
    </citation>
    <scope>NUCLEOTIDE SEQUENCE [LARGE SCALE GENOMIC DNA]</scope>
    <source>
        <strain evidence="1">ISS141</strain>
    </source>
</reference>
<organism evidence="1 2">
    <name type="scientific">Trichinella pseudospiralis</name>
    <name type="common">Parasitic roundworm</name>
    <dbReference type="NCBI Taxonomy" id="6337"/>
    <lineage>
        <taxon>Eukaryota</taxon>
        <taxon>Metazoa</taxon>
        <taxon>Ecdysozoa</taxon>
        <taxon>Nematoda</taxon>
        <taxon>Enoplea</taxon>
        <taxon>Dorylaimia</taxon>
        <taxon>Trichinellida</taxon>
        <taxon>Trichinellidae</taxon>
        <taxon>Trichinella</taxon>
    </lineage>
</organism>
<sequence length="92" mass="10174">MLVCGDDVGGNLDVHFQDDHPTAPNKSVLDMNNGTRRMQTAHSTAYGEPTDGAIKPTAFASRTFVEEEIVQIKSCCLQKMKIQKFDDAHRHG</sequence>
<comment type="caution">
    <text evidence="1">The sequence shown here is derived from an EMBL/GenBank/DDBJ whole genome shotgun (WGS) entry which is preliminary data.</text>
</comment>
<dbReference type="Proteomes" id="UP000054815">
    <property type="component" value="Unassembled WGS sequence"/>
</dbReference>
<evidence type="ECO:0000313" key="2">
    <source>
        <dbReference type="Proteomes" id="UP000054815"/>
    </source>
</evidence>
<evidence type="ECO:0000313" key="1">
    <source>
        <dbReference type="EMBL" id="KRX97430.1"/>
    </source>
</evidence>
<dbReference type="EMBL" id="JYDU01000032">
    <property type="protein sequence ID" value="KRX97430.1"/>
    <property type="molecule type" value="Genomic_DNA"/>
</dbReference>